<reference evidence="3 4" key="1">
    <citation type="submission" date="2020-07" db="EMBL/GenBank/DDBJ databases">
        <title>Taxonomic proposal: Crassvirales, a new order of highly abundant and diverse bacterial viruses.</title>
        <authorList>
            <person name="Shkoporov A.N."/>
            <person name="Stockdale S.R."/>
            <person name="Guerin E."/>
            <person name="Ross R.P."/>
            <person name="Hill C."/>
        </authorList>
    </citation>
    <scope>NUCLEOTIDE SEQUENCE [LARGE SCALE GENOMIC DNA]</scope>
</reference>
<sequence length="262" mass="29385">MKSRFVLGMLTALIMVSVMFTSCERIDAGCEGIKVNLYGDDKGVGDVALVTGRVWYNPFTTEIFEYETYVKTVDYPPFKINAQDGSEFTVDPTVSLKIIDGKSPEVFKKYRKGLNEVITGTLFNYVRDAFRIQLNNFTTDYIVSHRDSIEKAIEAHLGSSLAKENFQLEQLTSGLSYPQTIVDAVDAKNKAVQQAMQVENEVKVAEAQAKKLIVAAEAEYRANELKTKALTPAILEQMWIEKWDGKLPVYGQVPTLFKNIGQ</sequence>
<dbReference type="InterPro" id="IPR036013">
    <property type="entry name" value="Band_7/SPFH_dom_sf"/>
</dbReference>
<dbReference type="Pfam" id="PF01145">
    <property type="entry name" value="Band_7"/>
    <property type="match status" value="1"/>
</dbReference>
<dbReference type="GeneID" id="65128772"/>
<keyword evidence="4" id="KW-1185">Reference proteome</keyword>
<evidence type="ECO:0000259" key="2">
    <source>
        <dbReference type="Pfam" id="PF01145"/>
    </source>
</evidence>
<dbReference type="Gene3D" id="3.30.479.30">
    <property type="entry name" value="Band 7 domain"/>
    <property type="match status" value="1"/>
</dbReference>
<feature type="coiled-coil region" evidence="1">
    <location>
        <begin position="188"/>
        <end position="215"/>
    </location>
</feature>
<name>A0A7M1RWQ9_9CAUD</name>
<dbReference type="RefSeq" id="YP_010110460.1">
    <property type="nucleotide sequence ID" value="NC_055871.1"/>
</dbReference>
<dbReference type="SUPFAM" id="SSF117892">
    <property type="entry name" value="Band 7/SPFH domain"/>
    <property type="match status" value="1"/>
</dbReference>
<accession>A0A7M1RWQ9</accession>
<organism evidence="3 4">
    <name type="scientific">uncultured phage cr106_1</name>
    <dbReference type="NCBI Taxonomy" id="2772062"/>
    <lineage>
        <taxon>Viruses</taxon>
        <taxon>Duplodnaviria</taxon>
        <taxon>Heunggongvirae</taxon>
        <taxon>Uroviricota</taxon>
        <taxon>Caudoviricetes</taxon>
        <taxon>Crassvirales</taxon>
        <taxon>Steigviridae</taxon>
        <taxon>Asinivirinae</taxon>
        <taxon>Mahstovirus</taxon>
        <taxon>Mahstovirus faecalis</taxon>
    </lineage>
</organism>
<keyword evidence="1" id="KW-0175">Coiled coil</keyword>
<dbReference type="PANTHER" id="PTHR42911:SF1">
    <property type="entry name" value="MODULATOR OF FTSH PROTEASE HFLC"/>
    <property type="match status" value="1"/>
</dbReference>
<evidence type="ECO:0000313" key="3">
    <source>
        <dbReference type="EMBL" id="QOR58302.1"/>
    </source>
</evidence>
<dbReference type="PROSITE" id="PS51257">
    <property type="entry name" value="PROKAR_LIPOPROTEIN"/>
    <property type="match status" value="1"/>
</dbReference>
<dbReference type="PANTHER" id="PTHR42911">
    <property type="entry name" value="MODULATOR OF FTSH PROTEASE HFLC"/>
    <property type="match status" value="1"/>
</dbReference>
<evidence type="ECO:0000256" key="1">
    <source>
        <dbReference type="SAM" id="Coils"/>
    </source>
</evidence>
<protein>
    <recommendedName>
        <fullName evidence="2">Band 7 domain-containing protein</fullName>
    </recommendedName>
</protein>
<dbReference type="EMBL" id="MT774378">
    <property type="protein sequence ID" value="QOR58302.1"/>
    <property type="molecule type" value="Genomic_DNA"/>
</dbReference>
<dbReference type="Proteomes" id="UP000593828">
    <property type="component" value="Segment"/>
</dbReference>
<evidence type="ECO:0000313" key="4">
    <source>
        <dbReference type="Proteomes" id="UP000593828"/>
    </source>
</evidence>
<dbReference type="KEGG" id="vg:65128772"/>
<proteinExistence type="predicted"/>
<dbReference type="InterPro" id="IPR001107">
    <property type="entry name" value="Band_7"/>
</dbReference>
<feature type="domain" description="Band 7" evidence="2">
    <location>
        <begin position="26"/>
        <end position="209"/>
    </location>
</feature>